<feature type="transmembrane region" description="Helical" evidence="1">
    <location>
        <begin position="86"/>
        <end position="106"/>
    </location>
</feature>
<keyword evidence="1" id="KW-0472">Membrane</keyword>
<feature type="transmembrane region" description="Helical" evidence="1">
    <location>
        <begin position="44"/>
        <end position="66"/>
    </location>
</feature>
<reference evidence="2 3" key="1">
    <citation type="submission" date="2024-08" db="EMBL/GenBank/DDBJ databases">
        <title>Gnathostoma spinigerum genome.</title>
        <authorList>
            <person name="Gonzalez-Bertolin B."/>
            <person name="Monzon S."/>
            <person name="Zaballos A."/>
            <person name="Jimenez P."/>
            <person name="Dekumyoy P."/>
            <person name="Varona S."/>
            <person name="Cuesta I."/>
            <person name="Sumanam S."/>
            <person name="Adisakwattana P."/>
            <person name="Gasser R.B."/>
            <person name="Hernandez-Gonzalez A."/>
            <person name="Young N.D."/>
            <person name="Perteguer M.J."/>
        </authorList>
    </citation>
    <scope>NUCLEOTIDE SEQUENCE [LARGE SCALE GENOMIC DNA]</scope>
    <source>
        <strain evidence="2">AL3</strain>
        <tissue evidence="2">Liver</tissue>
    </source>
</reference>
<accession>A0ABD6ETI6</accession>
<name>A0ABD6ETI6_9BILA</name>
<feature type="transmembrane region" description="Helical" evidence="1">
    <location>
        <begin position="113"/>
        <end position="132"/>
    </location>
</feature>
<keyword evidence="1" id="KW-0812">Transmembrane</keyword>
<evidence type="ECO:0000313" key="3">
    <source>
        <dbReference type="Proteomes" id="UP001608902"/>
    </source>
</evidence>
<keyword evidence="3" id="KW-1185">Reference proteome</keyword>
<sequence>MPASSTKDDTFPSPHVHGRLDSMTDELMAANSTSRGFGLQPSDAYCLFGTVHVKTATAILTIIYLIEICFWDYSWNHLEMSPTSFIIGFVICLLALASTLCAQCGLSMNLALYLLPFRILQFGILFVIVGVYEQFVMEAYLRHGFLDYGNTFSYTRTL</sequence>
<dbReference type="EMBL" id="JBGFUD010011193">
    <property type="protein sequence ID" value="MFH4983133.1"/>
    <property type="molecule type" value="Genomic_DNA"/>
</dbReference>
<proteinExistence type="predicted"/>
<organism evidence="2 3">
    <name type="scientific">Gnathostoma spinigerum</name>
    <dbReference type="NCBI Taxonomy" id="75299"/>
    <lineage>
        <taxon>Eukaryota</taxon>
        <taxon>Metazoa</taxon>
        <taxon>Ecdysozoa</taxon>
        <taxon>Nematoda</taxon>
        <taxon>Chromadorea</taxon>
        <taxon>Rhabditida</taxon>
        <taxon>Spirurina</taxon>
        <taxon>Gnathostomatomorpha</taxon>
        <taxon>Gnathostomatoidea</taxon>
        <taxon>Gnathostomatidae</taxon>
        <taxon>Gnathostoma</taxon>
    </lineage>
</organism>
<keyword evidence="1" id="KW-1133">Transmembrane helix</keyword>
<evidence type="ECO:0000256" key="1">
    <source>
        <dbReference type="SAM" id="Phobius"/>
    </source>
</evidence>
<dbReference type="AlphaFoldDB" id="A0ABD6ETI6"/>
<evidence type="ECO:0000313" key="2">
    <source>
        <dbReference type="EMBL" id="MFH4983133.1"/>
    </source>
</evidence>
<protein>
    <submittedName>
        <fullName evidence="2">Uncharacterized protein</fullName>
    </submittedName>
</protein>
<gene>
    <name evidence="2" type="ORF">AB6A40_009842</name>
</gene>
<comment type="caution">
    <text evidence="2">The sequence shown here is derived from an EMBL/GenBank/DDBJ whole genome shotgun (WGS) entry which is preliminary data.</text>
</comment>
<dbReference type="Proteomes" id="UP001608902">
    <property type="component" value="Unassembled WGS sequence"/>
</dbReference>